<evidence type="ECO:0000313" key="3">
    <source>
        <dbReference type="Proteomes" id="UP000515156"/>
    </source>
</evidence>
<protein>
    <submittedName>
        <fullName evidence="4">Coiled-coil domain-containing protein 71L</fullName>
    </submittedName>
</protein>
<reference evidence="4" key="1">
    <citation type="submission" date="2025-08" db="UniProtKB">
        <authorList>
            <consortium name="RefSeq"/>
        </authorList>
    </citation>
    <scope>IDENTIFICATION</scope>
</reference>
<evidence type="ECO:0000256" key="1">
    <source>
        <dbReference type="ARBA" id="ARBA00022553"/>
    </source>
</evidence>
<keyword evidence="1" id="KW-0597">Phosphoprotein</keyword>
<proteinExistence type="predicted"/>
<feature type="region of interest" description="Disordered" evidence="2">
    <location>
        <begin position="1"/>
        <end position="32"/>
    </location>
</feature>
<sequence>MIGGGGASSPPEEKRTGKTAPRGSSTETRIGQAAMEDEKVVYSRSQILFAGTKLLEDAFEMFMPASKDFMSSDTELWNFLCSLKHEFSPVILRSKDVYGYSSCRAEVPDPSDLQSGAGRTRRTRAATAAAAAAVAMRKAPVKRKKSGDASGSKKRSRASAPAAPFLYLGKTLEEIWRVATPTLTSFPTIRVKDVSSEQSVAAARREAQRILRVNLQPVVRMRRFPLVAC</sequence>
<gene>
    <name evidence="4" type="primary">CCDC71L</name>
</gene>
<dbReference type="PANTHER" id="PTHR14484:SF1">
    <property type="entry name" value="COILED-COIL DOMAIN-CONTAINING PROTEIN 71L"/>
    <property type="match status" value="1"/>
</dbReference>
<dbReference type="RefSeq" id="XP_030072683.1">
    <property type="nucleotide sequence ID" value="XM_030216823.1"/>
</dbReference>
<dbReference type="CTD" id="168455"/>
<dbReference type="OrthoDB" id="9939459at2759"/>
<dbReference type="InParanoid" id="A0A6P7Z5H3"/>
<evidence type="ECO:0000313" key="4">
    <source>
        <dbReference type="RefSeq" id="XP_030072683.1"/>
    </source>
</evidence>
<dbReference type="Pfam" id="PF15374">
    <property type="entry name" value="CCDC71L"/>
    <property type="match status" value="1"/>
</dbReference>
<dbReference type="KEGG" id="muo:115479081"/>
<dbReference type="PANTHER" id="PTHR14484">
    <property type="entry name" value="COILED-COIL DOMAIN-CONTAINING PROTEIN 71"/>
    <property type="match status" value="1"/>
</dbReference>
<keyword evidence="3" id="KW-1185">Reference proteome</keyword>
<dbReference type="GeneID" id="115479081"/>
<dbReference type="InterPro" id="IPR026695">
    <property type="entry name" value="Ccdc71/71L"/>
</dbReference>
<evidence type="ECO:0000256" key="2">
    <source>
        <dbReference type="SAM" id="MobiDB-lite"/>
    </source>
</evidence>
<dbReference type="FunCoup" id="A0A6P7Z5H3">
    <property type="interactions" value="134"/>
</dbReference>
<feature type="region of interest" description="Disordered" evidence="2">
    <location>
        <begin position="137"/>
        <end position="156"/>
    </location>
</feature>
<organism evidence="3 4">
    <name type="scientific">Microcaecilia unicolor</name>
    <dbReference type="NCBI Taxonomy" id="1415580"/>
    <lineage>
        <taxon>Eukaryota</taxon>
        <taxon>Metazoa</taxon>
        <taxon>Chordata</taxon>
        <taxon>Craniata</taxon>
        <taxon>Vertebrata</taxon>
        <taxon>Euteleostomi</taxon>
        <taxon>Amphibia</taxon>
        <taxon>Gymnophiona</taxon>
        <taxon>Siphonopidae</taxon>
        <taxon>Microcaecilia</taxon>
    </lineage>
</organism>
<dbReference type="AlphaFoldDB" id="A0A6P7Z5H3"/>
<dbReference type="Proteomes" id="UP000515156">
    <property type="component" value="Chromosome 10"/>
</dbReference>
<accession>A0A6P7Z5H3</accession>
<name>A0A6P7Z5H3_9AMPH</name>